<dbReference type="SUPFAM" id="SSF47413">
    <property type="entry name" value="lambda repressor-like DNA-binding domains"/>
    <property type="match status" value="1"/>
</dbReference>
<keyword evidence="4" id="KW-0804">Transcription</keyword>
<evidence type="ECO:0000313" key="7">
    <source>
        <dbReference type="Proteomes" id="UP000245506"/>
    </source>
</evidence>
<dbReference type="SUPFAM" id="SSF53822">
    <property type="entry name" value="Periplasmic binding protein-like I"/>
    <property type="match status" value="1"/>
</dbReference>
<reference evidence="6 7" key="1">
    <citation type="submission" date="2018-05" db="EMBL/GenBank/DDBJ databases">
        <title>Leucothrix arctica sp. nov., isolated from Arctic seawater.</title>
        <authorList>
            <person name="Choi A."/>
            <person name="Baek K."/>
        </authorList>
    </citation>
    <scope>NUCLEOTIDE SEQUENCE [LARGE SCALE GENOMIC DNA]</scope>
    <source>
        <strain evidence="6 7">IMCC9719</strain>
    </source>
</reference>
<dbReference type="Pfam" id="PF00356">
    <property type="entry name" value="LacI"/>
    <property type="match status" value="1"/>
</dbReference>
<dbReference type="InterPro" id="IPR046335">
    <property type="entry name" value="LacI/GalR-like_sensor"/>
</dbReference>
<keyword evidence="3" id="KW-0238">DNA-binding</keyword>
<gene>
    <name evidence="6" type="ORF">DKT75_09300</name>
</gene>
<dbReference type="PANTHER" id="PTHR30146:SF151">
    <property type="entry name" value="HTH-TYPE TRANSCRIPTIONAL REPRESSOR CYTR"/>
    <property type="match status" value="1"/>
</dbReference>
<evidence type="ECO:0000313" key="6">
    <source>
        <dbReference type="EMBL" id="PWQ96180.1"/>
    </source>
</evidence>
<dbReference type="RefSeq" id="WP_109823152.1">
    <property type="nucleotide sequence ID" value="NZ_QGKL01000029.1"/>
</dbReference>
<protein>
    <submittedName>
        <fullName evidence="6">LacI family transcriptional regulator</fullName>
    </submittedName>
</protein>
<dbReference type="Proteomes" id="UP000245506">
    <property type="component" value="Unassembled WGS sequence"/>
</dbReference>
<dbReference type="Gene3D" id="1.10.260.40">
    <property type="entry name" value="lambda repressor-like DNA-binding domains"/>
    <property type="match status" value="1"/>
</dbReference>
<organism evidence="6 7">
    <name type="scientific">Leucothrix arctica</name>
    <dbReference type="NCBI Taxonomy" id="1481894"/>
    <lineage>
        <taxon>Bacteria</taxon>
        <taxon>Pseudomonadati</taxon>
        <taxon>Pseudomonadota</taxon>
        <taxon>Gammaproteobacteria</taxon>
        <taxon>Thiotrichales</taxon>
        <taxon>Thiotrichaceae</taxon>
        <taxon>Leucothrix</taxon>
    </lineage>
</organism>
<evidence type="ECO:0000256" key="2">
    <source>
        <dbReference type="ARBA" id="ARBA00023015"/>
    </source>
</evidence>
<dbReference type="GO" id="GO:0000976">
    <property type="term" value="F:transcription cis-regulatory region binding"/>
    <property type="evidence" value="ECO:0007669"/>
    <property type="project" value="TreeGrafter"/>
</dbReference>
<feature type="domain" description="HTH lacI-type" evidence="5">
    <location>
        <begin position="5"/>
        <end position="59"/>
    </location>
</feature>
<dbReference type="InterPro" id="IPR028082">
    <property type="entry name" value="Peripla_BP_I"/>
</dbReference>
<dbReference type="Pfam" id="PF13377">
    <property type="entry name" value="Peripla_BP_3"/>
    <property type="match status" value="1"/>
</dbReference>
<keyword evidence="1" id="KW-0678">Repressor</keyword>
<dbReference type="PROSITE" id="PS50932">
    <property type="entry name" value="HTH_LACI_2"/>
    <property type="match status" value="1"/>
</dbReference>
<evidence type="ECO:0000259" key="5">
    <source>
        <dbReference type="PROSITE" id="PS50932"/>
    </source>
</evidence>
<dbReference type="EMBL" id="QGKL01000029">
    <property type="protein sequence ID" value="PWQ96180.1"/>
    <property type="molecule type" value="Genomic_DNA"/>
</dbReference>
<dbReference type="PANTHER" id="PTHR30146">
    <property type="entry name" value="LACI-RELATED TRANSCRIPTIONAL REPRESSOR"/>
    <property type="match status" value="1"/>
</dbReference>
<dbReference type="SMART" id="SM00354">
    <property type="entry name" value="HTH_LACI"/>
    <property type="match status" value="1"/>
</dbReference>
<keyword evidence="2" id="KW-0805">Transcription regulation</keyword>
<proteinExistence type="predicted"/>
<evidence type="ECO:0000256" key="3">
    <source>
        <dbReference type="ARBA" id="ARBA00023125"/>
    </source>
</evidence>
<sequence length="335" mass="36391">MSKTVTVQDIAALAKVSTATVSRTLSHPEKVSEKTRELVMKAVEETGYTVNEAARNLRKKQTDSIVVMLPNIGNEIFSSIVEAIETVCAKNGINVLIADTEKASMSHGRARAYFSKNRVDGIIILDGKLPLDTIPTGDKTPPVVYAGEWNIDANYPIASIDDALGIQLAIKHLSELGHTDIGHIAGPYETTPGKVRTDSFYQVLKQTPNSPKKPWVFDGDFSLKSGKSAAHAWFQLPKNERPTAVMCASDAMAFGFISTLTKLGIHTPRDVSVIGFDNLPVAEYYSPALTTVHQPRDSLGILAAHTLLSLINGSSIKTLKPIEPWLVERDSTAKI</sequence>
<name>A0A317CIN1_9GAMM</name>
<dbReference type="CDD" id="cd01392">
    <property type="entry name" value="HTH_LacI"/>
    <property type="match status" value="1"/>
</dbReference>
<keyword evidence="7" id="KW-1185">Reference proteome</keyword>
<evidence type="ECO:0000256" key="1">
    <source>
        <dbReference type="ARBA" id="ARBA00022491"/>
    </source>
</evidence>
<accession>A0A317CIN1</accession>
<dbReference type="GO" id="GO:0003700">
    <property type="term" value="F:DNA-binding transcription factor activity"/>
    <property type="evidence" value="ECO:0007669"/>
    <property type="project" value="TreeGrafter"/>
</dbReference>
<evidence type="ECO:0000256" key="4">
    <source>
        <dbReference type="ARBA" id="ARBA00023163"/>
    </source>
</evidence>
<dbReference type="InterPro" id="IPR000843">
    <property type="entry name" value="HTH_LacI"/>
</dbReference>
<comment type="caution">
    <text evidence="6">The sequence shown here is derived from an EMBL/GenBank/DDBJ whole genome shotgun (WGS) entry which is preliminary data.</text>
</comment>
<dbReference type="InterPro" id="IPR010982">
    <property type="entry name" value="Lambda_DNA-bd_dom_sf"/>
</dbReference>
<dbReference type="OrthoDB" id="6619319at2"/>
<dbReference type="Gene3D" id="3.40.50.2300">
    <property type="match status" value="2"/>
</dbReference>
<dbReference type="AlphaFoldDB" id="A0A317CIN1"/>